<keyword evidence="2" id="KW-1185">Reference proteome</keyword>
<accession>A0A914YTD3</accession>
<evidence type="ECO:0000256" key="1">
    <source>
        <dbReference type="SAM" id="MobiDB-lite"/>
    </source>
</evidence>
<feature type="region of interest" description="Disordered" evidence="1">
    <location>
        <begin position="15"/>
        <end position="92"/>
    </location>
</feature>
<dbReference type="WBParaSite" id="PSU_v2.g3421.t1">
    <property type="protein sequence ID" value="PSU_v2.g3421.t1"/>
    <property type="gene ID" value="PSU_v2.g3421"/>
</dbReference>
<reference evidence="3" key="1">
    <citation type="submission" date="2022-11" db="UniProtKB">
        <authorList>
            <consortium name="WormBaseParasite"/>
        </authorList>
    </citation>
    <scope>IDENTIFICATION</scope>
</reference>
<organism evidence="2 3">
    <name type="scientific">Panagrolaimus superbus</name>
    <dbReference type="NCBI Taxonomy" id="310955"/>
    <lineage>
        <taxon>Eukaryota</taxon>
        <taxon>Metazoa</taxon>
        <taxon>Ecdysozoa</taxon>
        <taxon>Nematoda</taxon>
        <taxon>Chromadorea</taxon>
        <taxon>Rhabditida</taxon>
        <taxon>Tylenchina</taxon>
        <taxon>Panagrolaimomorpha</taxon>
        <taxon>Panagrolaimoidea</taxon>
        <taxon>Panagrolaimidae</taxon>
        <taxon>Panagrolaimus</taxon>
    </lineage>
</organism>
<feature type="compositionally biased region" description="Basic and acidic residues" evidence="1">
    <location>
        <begin position="42"/>
        <end position="55"/>
    </location>
</feature>
<dbReference type="Proteomes" id="UP000887577">
    <property type="component" value="Unplaced"/>
</dbReference>
<proteinExistence type="predicted"/>
<name>A0A914YTD3_9BILA</name>
<evidence type="ECO:0000313" key="2">
    <source>
        <dbReference type="Proteomes" id="UP000887577"/>
    </source>
</evidence>
<feature type="compositionally biased region" description="Low complexity" evidence="1">
    <location>
        <begin position="56"/>
        <end position="70"/>
    </location>
</feature>
<protein>
    <submittedName>
        <fullName evidence="3">Uncharacterized protein</fullName>
    </submittedName>
</protein>
<sequence length="92" mass="10415">MYFITERYFKSRFIKKDDQQQKADSPPQMRTAESPSTANPEEIQKITRESQEKATTKSSSSIQDSSDTASYNNASKNDKPSMDVSGKKNLQT</sequence>
<evidence type="ECO:0000313" key="3">
    <source>
        <dbReference type="WBParaSite" id="PSU_v2.g3421.t1"/>
    </source>
</evidence>
<dbReference type="AlphaFoldDB" id="A0A914YTD3"/>